<name>A0ABV4IGN6_9BURK</name>
<feature type="transmembrane region" description="Helical" evidence="6">
    <location>
        <begin position="267"/>
        <end position="290"/>
    </location>
</feature>
<keyword evidence="2" id="KW-1003">Cell membrane</keyword>
<dbReference type="InterPro" id="IPR004797">
    <property type="entry name" value="Competence_ComEC/Rec2"/>
</dbReference>
<feature type="transmembrane region" description="Helical" evidence="6">
    <location>
        <begin position="414"/>
        <end position="436"/>
    </location>
</feature>
<dbReference type="NCBIfam" id="TIGR00360">
    <property type="entry name" value="ComEC_N-term"/>
    <property type="match status" value="1"/>
</dbReference>
<evidence type="ECO:0000256" key="6">
    <source>
        <dbReference type="SAM" id="Phobius"/>
    </source>
</evidence>
<feature type="transmembrane region" description="Helical" evidence="6">
    <location>
        <begin position="496"/>
        <end position="515"/>
    </location>
</feature>
<dbReference type="Gene3D" id="3.60.15.10">
    <property type="entry name" value="Ribonuclease Z/Hydroxyacylglutathione hydrolase-like"/>
    <property type="match status" value="2"/>
</dbReference>
<keyword evidence="4 6" id="KW-1133">Transmembrane helix</keyword>
<evidence type="ECO:0000256" key="2">
    <source>
        <dbReference type="ARBA" id="ARBA00022475"/>
    </source>
</evidence>
<comment type="caution">
    <text evidence="8">The sequence shown here is derived from an EMBL/GenBank/DDBJ whole genome shotgun (WGS) entry which is preliminary data.</text>
</comment>
<sequence length="791" mass="86570">MPQRPVTGVYAMMGLVAGTALQLQQSALFSPGAYVAIAGAAVALTMVLGWWIKPARSRAWCVLALAMVLAWGCTGWRAAAFQQTAMPAAWEGRDVRVEGVIVDMPQTTARGVRMRFDIEHAWAQGMPIRLPEGVMLTWYGEPPAEGLQAGQRWAWTVRLKAPHGERNPHSMDWELWLWSQGVQATGYVRQHRSVNGSDNGEGAPPQWLAQTARAPVAQLRGRLLQAMQPPEGASAREQASWGVVQALVTGAQSRITRADWQLFRDTGVAHLVSISGLHITMFAWLAVALVNAGWRRSARCCLWLPAPLAAAWAGWCLATVYAVFSGWGIPAQRTIGMLLVVVLLRTQGRTWPWPVVWLTVLTVVVLLDPWSLLQPGFWLSFVAVGVLFATQPPDRNRREKKYRHAGLRLLREQAVLGLALAPLTLLLFGQISVVGLLVNLWAIPWVTLVVTPLSMLGALWPPFWQLAVSGVTVMIWLLEAMAAWPVAVLYFAQPAWWAAVAGVLGCLWLAMPWGWRWRLLGLPLVMPMLWWQPATPAWGQFDLLALDVGQGSAVLVRTQHHSLLFDAGPRWSEHVDAGERTVVPVLRALGVDLSAHMISHADSDHAGGAPSVQQAFPQSQGLGAGGVPCQAGQSWRWDGVHFQVLHPLPTGPAVRAVHTASNASSCVLQVESLAGQRALLSGDIEARQERALIRAGADVRAQVLLVPHHGSTTSSSAAWIEAVQPAIAIAQAGYRNRFGHPAPAVVERYQRAGVDWVATPTCGAAWWRSTQPDQVQCERAHRRRYWSTLPP</sequence>
<evidence type="ECO:0000256" key="5">
    <source>
        <dbReference type="ARBA" id="ARBA00023136"/>
    </source>
</evidence>
<dbReference type="PANTHER" id="PTHR30619:SF1">
    <property type="entry name" value="RECOMBINATION PROTEIN 2"/>
    <property type="match status" value="1"/>
</dbReference>
<evidence type="ECO:0000313" key="9">
    <source>
        <dbReference type="Proteomes" id="UP001567350"/>
    </source>
</evidence>
<dbReference type="NCBIfam" id="TIGR00361">
    <property type="entry name" value="ComEC_Rec2"/>
    <property type="match status" value="1"/>
</dbReference>
<dbReference type="SUPFAM" id="SSF56281">
    <property type="entry name" value="Metallo-hydrolase/oxidoreductase"/>
    <property type="match status" value="1"/>
</dbReference>
<evidence type="ECO:0000256" key="1">
    <source>
        <dbReference type="ARBA" id="ARBA00004651"/>
    </source>
</evidence>
<feature type="transmembrane region" description="Helical" evidence="6">
    <location>
        <begin position="442"/>
        <end position="460"/>
    </location>
</feature>
<dbReference type="InterPro" id="IPR025405">
    <property type="entry name" value="DUF4131"/>
</dbReference>
<feature type="transmembrane region" description="Helical" evidence="6">
    <location>
        <begin position="467"/>
        <end position="490"/>
    </location>
</feature>
<dbReference type="RefSeq" id="WP_370893153.1">
    <property type="nucleotide sequence ID" value="NZ_JBGJLR010000015.1"/>
</dbReference>
<dbReference type="InterPro" id="IPR035681">
    <property type="entry name" value="ComA-like_MBL"/>
</dbReference>
<keyword evidence="3 6" id="KW-0812">Transmembrane</keyword>
<dbReference type="Proteomes" id="UP001567350">
    <property type="component" value="Unassembled WGS sequence"/>
</dbReference>
<evidence type="ECO:0000313" key="8">
    <source>
        <dbReference type="EMBL" id="MEZ2740351.1"/>
    </source>
</evidence>
<dbReference type="InterPro" id="IPR004477">
    <property type="entry name" value="ComEC_N"/>
</dbReference>
<evidence type="ECO:0000256" key="4">
    <source>
        <dbReference type="ARBA" id="ARBA00022989"/>
    </source>
</evidence>
<feature type="transmembrane region" description="Helical" evidence="6">
    <location>
        <begin position="32"/>
        <end position="52"/>
    </location>
</feature>
<keyword evidence="9" id="KW-1185">Reference proteome</keyword>
<dbReference type="Pfam" id="PF03772">
    <property type="entry name" value="Competence"/>
    <property type="match status" value="1"/>
</dbReference>
<dbReference type="Pfam" id="PF13567">
    <property type="entry name" value="DUF4131"/>
    <property type="match status" value="1"/>
</dbReference>
<reference evidence="8 9" key="1">
    <citation type="submission" date="2024-08" db="EMBL/GenBank/DDBJ databases">
        <authorList>
            <person name="Feng Z."/>
            <person name="Ronholm J."/>
        </authorList>
    </citation>
    <scope>NUCLEOTIDE SEQUENCE [LARGE SCALE GENOMIC DNA]</scope>
    <source>
        <strain evidence="8 9">4-AB0-8</strain>
    </source>
</reference>
<comment type="subcellular location">
    <subcellularLocation>
        <location evidence="1">Cell membrane</location>
        <topology evidence="1">Multi-pass membrane protein</topology>
    </subcellularLocation>
</comment>
<gene>
    <name evidence="8" type="ORF">ACBP88_12990</name>
</gene>
<dbReference type="InterPro" id="IPR036866">
    <property type="entry name" value="RibonucZ/Hydroxyglut_hydro"/>
</dbReference>
<keyword evidence="5 6" id="KW-0472">Membrane</keyword>
<evidence type="ECO:0000256" key="3">
    <source>
        <dbReference type="ARBA" id="ARBA00022692"/>
    </source>
</evidence>
<feature type="transmembrane region" description="Helical" evidence="6">
    <location>
        <begin position="302"/>
        <end position="321"/>
    </location>
</feature>
<dbReference type="CDD" id="cd07731">
    <property type="entry name" value="ComA-like_MBL-fold"/>
    <property type="match status" value="1"/>
</dbReference>
<dbReference type="InterPro" id="IPR052159">
    <property type="entry name" value="Competence_DNA_uptake"/>
</dbReference>
<dbReference type="Pfam" id="PF00753">
    <property type="entry name" value="Lactamase_B"/>
    <property type="match status" value="1"/>
</dbReference>
<feature type="transmembrane region" description="Helical" evidence="6">
    <location>
        <begin position="59"/>
        <end position="79"/>
    </location>
</feature>
<dbReference type="SMART" id="SM00849">
    <property type="entry name" value="Lactamase_B"/>
    <property type="match status" value="1"/>
</dbReference>
<accession>A0ABV4IGN6</accession>
<dbReference type="InterPro" id="IPR001279">
    <property type="entry name" value="Metallo-B-lactamas"/>
</dbReference>
<feature type="domain" description="Metallo-beta-lactamase" evidence="7">
    <location>
        <begin position="550"/>
        <end position="734"/>
    </location>
</feature>
<protein>
    <submittedName>
        <fullName evidence="8">DNA internalization-related competence protein ComEC/Rec2</fullName>
    </submittedName>
</protein>
<evidence type="ECO:0000259" key="7">
    <source>
        <dbReference type="SMART" id="SM00849"/>
    </source>
</evidence>
<dbReference type="PANTHER" id="PTHR30619">
    <property type="entry name" value="DNA INTERNALIZATION/COMPETENCE PROTEIN COMEC/REC2"/>
    <property type="match status" value="1"/>
</dbReference>
<dbReference type="EMBL" id="JBGJLR010000015">
    <property type="protein sequence ID" value="MEZ2740351.1"/>
    <property type="molecule type" value="Genomic_DNA"/>
</dbReference>
<proteinExistence type="predicted"/>
<feature type="transmembrane region" description="Helical" evidence="6">
    <location>
        <begin position="351"/>
        <end position="370"/>
    </location>
</feature>
<organism evidence="8 9">
    <name type="scientific">Comamonas jiangduensis</name>
    <dbReference type="NCBI Taxonomy" id="1194168"/>
    <lineage>
        <taxon>Bacteria</taxon>
        <taxon>Pseudomonadati</taxon>
        <taxon>Pseudomonadota</taxon>
        <taxon>Betaproteobacteria</taxon>
        <taxon>Burkholderiales</taxon>
        <taxon>Comamonadaceae</taxon>
        <taxon>Comamonas</taxon>
    </lineage>
</organism>
<feature type="transmembrane region" description="Helical" evidence="6">
    <location>
        <begin position="327"/>
        <end position="344"/>
    </location>
</feature>